<feature type="domain" description="Cellobiose dehydrogenase-like cytochrome" evidence="2">
    <location>
        <begin position="32"/>
        <end position="216"/>
    </location>
</feature>
<dbReference type="Pfam" id="PF16010">
    <property type="entry name" value="CDH-cyt"/>
    <property type="match status" value="1"/>
</dbReference>
<evidence type="ECO:0000259" key="2">
    <source>
        <dbReference type="Pfam" id="PF16010"/>
    </source>
</evidence>
<protein>
    <submittedName>
        <fullName evidence="3">CBD9-like protein</fullName>
    </submittedName>
</protein>
<evidence type="ECO:0000313" key="4">
    <source>
        <dbReference type="Proteomes" id="UP000031575"/>
    </source>
</evidence>
<dbReference type="SUPFAM" id="SSF49344">
    <property type="entry name" value="CBD9-like"/>
    <property type="match status" value="1"/>
</dbReference>
<feature type="signal peptide" evidence="1">
    <location>
        <begin position="1"/>
        <end position="23"/>
    </location>
</feature>
<dbReference type="OrthoDB" id="413885at2759"/>
<dbReference type="PANTHER" id="PTHR47797">
    <property type="entry name" value="DEHYDROGENASE, PUTATIVE (AFU_ORTHOLOGUE AFUA_8G05805)-RELATED"/>
    <property type="match status" value="1"/>
</dbReference>
<proteinExistence type="predicted"/>
<evidence type="ECO:0000313" key="3">
    <source>
        <dbReference type="EMBL" id="KIH87898.1"/>
    </source>
</evidence>
<organism evidence="3 4">
    <name type="scientific">Sporothrix brasiliensis 5110</name>
    <dbReference type="NCBI Taxonomy" id="1398154"/>
    <lineage>
        <taxon>Eukaryota</taxon>
        <taxon>Fungi</taxon>
        <taxon>Dikarya</taxon>
        <taxon>Ascomycota</taxon>
        <taxon>Pezizomycotina</taxon>
        <taxon>Sordariomycetes</taxon>
        <taxon>Sordariomycetidae</taxon>
        <taxon>Ophiostomatales</taxon>
        <taxon>Ophiostomataceae</taxon>
        <taxon>Sporothrix</taxon>
    </lineage>
</organism>
<dbReference type="CDD" id="cd09630">
    <property type="entry name" value="CDH_like_cytochrome"/>
    <property type="match status" value="1"/>
</dbReference>
<accession>A0A0C2F9W9</accession>
<name>A0A0C2F9W9_9PEZI</name>
<feature type="chain" id="PRO_5002148328" evidence="1">
    <location>
        <begin position="24"/>
        <end position="223"/>
    </location>
</feature>
<reference evidence="3 4" key="1">
    <citation type="journal article" date="2014" name="BMC Genomics">
        <title>Comparative genomics of the major fungal agents of human and animal Sporotrichosis: Sporothrix schenckii and Sporothrix brasiliensis.</title>
        <authorList>
            <person name="Teixeira M.M."/>
            <person name="de Almeida L.G."/>
            <person name="Kubitschek-Barreira P."/>
            <person name="Alves F.L."/>
            <person name="Kioshima E.S."/>
            <person name="Abadio A.K."/>
            <person name="Fernandes L."/>
            <person name="Derengowski L.S."/>
            <person name="Ferreira K.S."/>
            <person name="Souza R.C."/>
            <person name="Ruiz J.C."/>
            <person name="de Andrade N.C."/>
            <person name="Paes H.C."/>
            <person name="Nicola A.M."/>
            <person name="Albuquerque P."/>
            <person name="Gerber A.L."/>
            <person name="Martins V.P."/>
            <person name="Peconick L.D."/>
            <person name="Neto A.V."/>
            <person name="Chaucanez C.B."/>
            <person name="Silva P.A."/>
            <person name="Cunha O.L."/>
            <person name="de Oliveira F.F."/>
            <person name="dos Santos T.C."/>
            <person name="Barros A.L."/>
            <person name="Soares M.A."/>
            <person name="de Oliveira L.M."/>
            <person name="Marini M.M."/>
            <person name="Villalobos-Duno H."/>
            <person name="Cunha M.M."/>
            <person name="de Hoog S."/>
            <person name="da Silveira J.F."/>
            <person name="Henrissat B."/>
            <person name="Nino-Vega G.A."/>
            <person name="Cisalpino P.S."/>
            <person name="Mora-Montes H.M."/>
            <person name="Almeida S.R."/>
            <person name="Stajich J.E."/>
            <person name="Lopes-Bezerra L.M."/>
            <person name="Vasconcelos A.T."/>
            <person name="Felipe M.S."/>
        </authorList>
    </citation>
    <scope>NUCLEOTIDE SEQUENCE [LARGE SCALE GENOMIC DNA]</scope>
    <source>
        <strain evidence="3 4">5110</strain>
    </source>
</reference>
<gene>
    <name evidence="3" type="ORF">SPBR_05273</name>
</gene>
<comment type="caution">
    <text evidence="3">The sequence shown here is derived from an EMBL/GenBank/DDBJ whole genome shotgun (WGS) entry which is preliminary data.</text>
</comment>
<dbReference type="VEuPathDB" id="FungiDB:SPBR_05273"/>
<evidence type="ECO:0000256" key="1">
    <source>
        <dbReference type="SAM" id="SignalP"/>
    </source>
</evidence>
<dbReference type="Proteomes" id="UP000031575">
    <property type="component" value="Unassembled WGS sequence"/>
</dbReference>
<keyword evidence="4" id="KW-1185">Reference proteome</keyword>
<dbReference type="GeneID" id="63678471"/>
<dbReference type="HOGENOM" id="CLU_081649_1_0_1"/>
<dbReference type="RefSeq" id="XP_040615908.1">
    <property type="nucleotide sequence ID" value="XM_040763550.1"/>
</dbReference>
<dbReference type="Gene3D" id="2.60.40.1210">
    <property type="entry name" value="Cellobiose dehydrogenase, cytochrome domain"/>
    <property type="match status" value="1"/>
</dbReference>
<dbReference type="AlphaFoldDB" id="A0A0C2F9W9"/>
<dbReference type="PANTHER" id="PTHR47797:SF5">
    <property type="entry name" value="CELLOBIOSE DEHYDROGENASE CYTOCHROME DOMAIN-CONTAINING PROTEIN"/>
    <property type="match status" value="1"/>
</dbReference>
<dbReference type="InterPro" id="IPR015920">
    <property type="entry name" value="Cellobiose_DH-like_cyt"/>
</dbReference>
<dbReference type="EMBL" id="AWTV01000010">
    <property type="protein sequence ID" value="KIH87898.1"/>
    <property type="molecule type" value="Genomic_DNA"/>
</dbReference>
<keyword evidence="1" id="KW-0732">Signal</keyword>
<sequence length="223" mass="23553">MRVAQLVPWGAVLTGFAASPTSAAPNADTSVYHDSETGFTFTQYNGKYTLNNAAITFRVAVPSGVPANTNFDVVLQIVAPRDVGWAGLAWGGGMTQNPLAAAWGTSTGAIISSRWATGHYLPQAYAGSTYQIFKRGTKNNGTHWQVTAKCSGCTSYAYGSSSIISRLSPTGSNRFAFAYSALKPSNPSSNTSDFGEHSVIGYWNHDFGSAANPSFTSLVAKNL</sequence>